<dbReference type="GeneID" id="6015469"/>
<sequence length="475" mass="53286">MSSLPPELLYQILSGLYHNGYSLTRAHFAQYALVSKAFAGVVQKLLYETIEIKLWRSGTTPRNFLSSLDAQLTRYPHLKSYVQHVVIDFRGVIDVASTLDPGTDSEGGALINVLESIPGLKSMTLRSQPSKIFSTNAAWDDIPLPVRAVILDTMKAKTRNVIVIDHFSRFPVNAVLHRLASPEVRVTIRGEFDLDTIYPPAEEGGYNHSPIQLEILADEYTEKTAAAFLRGLRPMLPSTLRCLAISLDDIRSCNFDGVHLAAMEFFSALPDLPHLEHLIVYGERLFLPKDDTTIFSFPPYIPHLPHLQTLTLQYFFCSSKPILNRPHNLKWNNPTLPLLDALKHSPNPALRVRVLIVFDQRTEPSPVALERMFGFRELVEYFRGGGEEEREFKGDSHSEEVVCGNGSGSGEHRGYRAQKLQLAIAEFAARGPAYRYVKQQFAGVPPGRVEVVGLAGRPVYARWWMCFPKVAAFGD</sequence>
<dbReference type="RefSeq" id="XP_001838874.1">
    <property type="nucleotide sequence ID" value="XM_001838822.1"/>
</dbReference>
<keyword evidence="2" id="KW-1185">Reference proteome</keyword>
<reference evidence="1 2" key="1">
    <citation type="journal article" date="2010" name="Proc. Natl. Acad. Sci. U.S.A.">
        <title>Insights into evolution of multicellular fungi from the assembled chromosomes of the mushroom Coprinopsis cinerea (Coprinus cinereus).</title>
        <authorList>
            <person name="Stajich J.E."/>
            <person name="Wilke S.K."/>
            <person name="Ahren D."/>
            <person name="Au C.H."/>
            <person name="Birren B.W."/>
            <person name="Borodovsky M."/>
            <person name="Burns C."/>
            <person name="Canback B."/>
            <person name="Casselton L.A."/>
            <person name="Cheng C.K."/>
            <person name="Deng J."/>
            <person name="Dietrich F.S."/>
            <person name="Fargo D.C."/>
            <person name="Farman M.L."/>
            <person name="Gathman A.C."/>
            <person name="Goldberg J."/>
            <person name="Guigo R."/>
            <person name="Hoegger P.J."/>
            <person name="Hooker J.B."/>
            <person name="Huggins A."/>
            <person name="James T.Y."/>
            <person name="Kamada T."/>
            <person name="Kilaru S."/>
            <person name="Kodira C."/>
            <person name="Kues U."/>
            <person name="Kupfer D."/>
            <person name="Kwan H.S."/>
            <person name="Lomsadze A."/>
            <person name="Li W."/>
            <person name="Lilly W.W."/>
            <person name="Ma L.J."/>
            <person name="Mackey A.J."/>
            <person name="Manning G."/>
            <person name="Martin F."/>
            <person name="Muraguchi H."/>
            <person name="Natvig D.O."/>
            <person name="Palmerini H."/>
            <person name="Ramesh M.A."/>
            <person name="Rehmeyer C.J."/>
            <person name="Roe B.A."/>
            <person name="Shenoy N."/>
            <person name="Stanke M."/>
            <person name="Ter-Hovhannisyan V."/>
            <person name="Tunlid A."/>
            <person name="Velagapudi R."/>
            <person name="Vision T.J."/>
            <person name="Zeng Q."/>
            <person name="Zolan M.E."/>
            <person name="Pukkila P.J."/>
        </authorList>
    </citation>
    <scope>NUCLEOTIDE SEQUENCE [LARGE SCALE GENOMIC DNA]</scope>
    <source>
        <strain evidence="2">Okayama-7 / 130 / ATCC MYA-4618 / FGSC 9003</strain>
    </source>
</reference>
<dbReference type="OrthoDB" id="2745898at2759"/>
<comment type="caution">
    <text evidence="1">The sequence shown here is derived from an EMBL/GenBank/DDBJ whole genome shotgun (WGS) entry which is preliminary data.</text>
</comment>
<dbReference type="AlphaFoldDB" id="A8P547"/>
<organism evidence="1 2">
    <name type="scientific">Coprinopsis cinerea (strain Okayama-7 / 130 / ATCC MYA-4618 / FGSC 9003)</name>
    <name type="common">Inky cap fungus</name>
    <name type="synonym">Hormographiella aspergillata</name>
    <dbReference type="NCBI Taxonomy" id="240176"/>
    <lineage>
        <taxon>Eukaryota</taxon>
        <taxon>Fungi</taxon>
        <taxon>Dikarya</taxon>
        <taxon>Basidiomycota</taxon>
        <taxon>Agaricomycotina</taxon>
        <taxon>Agaricomycetes</taxon>
        <taxon>Agaricomycetidae</taxon>
        <taxon>Agaricales</taxon>
        <taxon>Agaricineae</taxon>
        <taxon>Psathyrellaceae</taxon>
        <taxon>Coprinopsis</taxon>
    </lineage>
</organism>
<protein>
    <submittedName>
        <fullName evidence="1">Uncharacterized protein</fullName>
    </submittedName>
</protein>
<dbReference type="KEGG" id="cci:CC1G_09251"/>
<dbReference type="EMBL" id="AACS02000011">
    <property type="protein sequence ID" value="EAU82989.1"/>
    <property type="molecule type" value="Genomic_DNA"/>
</dbReference>
<accession>A8P547</accession>
<dbReference type="VEuPathDB" id="FungiDB:CC1G_09251"/>
<dbReference type="InParanoid" id="A8P547"/>
<evidence type="ECO:0000313" key="2">
    <source>
        <dbReference type="Proteomes" id="UP000001861"/>
    </source>
</evidence>
<gene>
    <name evidence="1" type="ORF">CC1G_09251</name>
</gene>
<proteinExistence type="predicted"/>
<name>A8P547_COPC7</name>
<dbReference type="Proteomes" id="UP000001861">
    <property type="component" value="Unassembled WGS sequence"/>
</dbReference>
<evidence type="ECO:0000313" key="1">
    <source>
        <dbReference type="EMBL" id="EAU82989.1"/>
    </source>
</evidence>